<reference evidence="1 2" key="1">
    <citation type="submission" date="2018-11" db="EMBL/GenBank/DDBJ databases">
        <title>Proposal to divide the Flavobacteriaceae and reorganize its genera based on Amino Acid Identity values calculated from whole genome sequences.</title>
        <authorList>
            <person name="Nicholson A.C."/>
            <person name="Gulvik C.A."/>
            <person name="Whitney A.M."/>
            <person name="Humrighouse B.W."/>
            <person name="Bell M."/>
            <person name="Holmes B."/>
            <person name="Steigerwalt A."/>
            <person name="Villarma A."/>
            <person name="Sheth M."/>
            <person name="Batra D."/>
            <person name="Pryor J."/>
            <person name="Bernardet J.-F."/>
            <person name="Hugo C."/>
            <person name="Kampfer P."/>
            <person name="Newman J."/>
            <person name="Mcquiston J.R."/>
        </authorList>
    </citation>
    <scope>NUCLEOTIDE SEQUENCE [LARGE SCALE GENOMIC DNA]</scope>
    <source>
        <strain evidence="1 2">G0235</strain>
    </source>
</reference>
<keyword evidence="2" id="KW-1185">Reference proteome</keyword>
<sequence length="419" mass="48590">MNTSVKDVETFADINYNILNKILLAAGIIQCCFYNIQAQSAGARPAYTSEWGHLYRENGKNKEVLGIFSTEAPVYLLDSTQTQYKVQVSNGDIGFIDRQPLQKSMRGKKSAGEPLQYFYRGKEGYQCPHFYVQGSELRVRKGPTTESTATRKLALNELICIDYVPLYQDGWVYIGDHFHENPEYIQMKYLGTELTYDKILKDYLAAKGKNKEKELTQVGRLREIAWLEDKNLKQALLYWQESYSGIENPKIDIDFELLLADQLAKKPETEAYEKKLKALNMHFVWKETQLFDGKITDAQMKQLEMQKVKDIPNTPECGWEPQYFYRTSDMIVAFEEYKGKVSGSIYKISFNNGEAVILGNERMDSNYNEKDFVTRFGDLLSTRWISSPHEYYIQNGDAGLFIFTFKEGKLFSYECMYYC</sequence>
<dbReference type="GeneID" id="301715143"/>
<gene>
    <name evidence="1" type="ORF">EGI15_20905</name>
</gene>
<dbReference type="Proteomes" id="UP000281899">
    <property type="component" value="Unassembled WGS sequence"/>
</dbReference>
<organism evidence="1 2">
    <name type="scientific">Chryseobacterium cucumeris</name>
    <dbReference type="NCBI Taxonomy" id="1813611"/>
    <lineage>
        <taxon>Bacteria</taxon>
        <taxon>Pseudomonadati</taxon>
        <taxon>Bacteroidota</taxon>
        <taxon>Flavobacteriia</taxon>
        <taxon>Flavobacteriales</taxon>
        <taxon>Weeksellaceae</taxon>
        <taxon>Chryseobacterium group</taxon>
        <taxon>Chryseobacterium</taxon>
    </lineage>
</organism>
<comment type="caution">
    <text evidence="1">The sequence shown here is derived from an EMBL/GenBank/DDBJ whole genome shotgun (WGS) entry which is preliminary data.</text>
</comment>
<evidence type="ECO:0000313" key="2">
    <source>
        <dbReference type="Proteomes" id="UP000281899"/>
    </source>
</evidence>
<accession>A0ABX9X4E5</accession>
<evidence type="ECO:0000313" key="1">
    <source>
        <dbReference type="EMBL" id="ROH87482.1"/>
    </source>
</evidence>
<protein>
    <recommendedName>
        <fullName evidence="3">SH3 domain-containing protein</fullName>
    </recommendedName>
</protein>
<dbReference type="EMBL" id="RJTW01000011">
    <property type="protein sequence ID" value="ROH87482.1"/>
    <property type="molecule type" value="Genomic_DNA"/>
</dbReference>
<name>A0ABX9X4E5_9FLAO</name>
<dbReference type="RefSeq" id="WP_123279788.1">
    <property type="nucleotide sequence ID" value="NZ_JALRGU010000305.1"/>
</dbReference>
<evidence type="ECO:0008006" key="3">
    <source>
        <dbReference type="Google" id="ProtNLM"/>
    </source>
</evidence>
<proteinExistence type="predicted"/>